<organism evidence="11 12">
    <name type="scientific">Triangularia setosa</name>
    <dbReference type="NCBI Taxonomy" id="2587417"/>
    <lineage>
        <taxon>Eukaryota</taxon>
        <taxon>Fungi</taxon>
        <taxon>Dikarya</taxon>
        <taxon>Ascomycota</taxon>
        <taxon>Pezizomycotina</taxon>
        <taxon>Sordariomycetes</taxon>
        <taxon>Sordariomycetidae</taxon>
        <taxon>Sordariales</taxon>
        <taxon>Podosporaceae</taxon>
        <taxon>Triangularia</taxon>
    </lineage>
</organism>
<dbReference type="InterPro" id="IPR013525">
    <property type="entry name" value="ABC2_TM"/>
</dbReference>
<feature type="transmembrane region" description="Helical" evidence="9">
    <location>
        <begin position="1136"/>
        <end position="1157"/>
    </location>
</feature>
<comment type="caution">
    <text evidence="11">The sequence shown here is derived from an EMBL/GenBank/DDBJ whole genome shotgun (WGS) entry which is preliminary data.</text>
</comment>
<dbReference type="InterPro" id="IPR043926">
    <property type="entry name" value="ABCG_dom"/>
</dbReference>
<keyword evidence="12" id="KW-1185">Reference proteome</keyword>
<dbReference type="GO" id="GO:0005524">
    <property type="term" value="F:ATP binding"/>
    <property type="evidence" value="ECO:0007669"/>
    <property type="project" value="UniProtKB-KW"/>
</dbReference>
<dbReference type="InterPro" id="IPR029481">
    <property type="entry name" value="ABC_trans_N"/>
</dbReference>
<dbReference type="EMBL" id="MU866126">
    <property type="protein sequence ID" value="KAK4178978.1"/>
    <property type="molecule type" value="Genomic_DNA"/>
</dbReference>
<keyword evidence="4 9" id="KW-0812">Transmembrane</keyword>
<dbReference type="PROSITE" id="PS00211">
    <property type="entry name" value="ABC_TRANSPORTER_1"/>
    <property type="match status" value="1"/>
</dbReference>
<dbReference type="Pfam" id="PF06422">
    <property type="entry name" value="PDR_CDR"/>
    <property type="match status" value="1"/>
</dbReference>
<comment type="similarity">
    <text evidence="2">Belongs to the ABC transporter superfamily. ABCG family. PDR (TC 3.A.1.205) subfamily.</text>
</comment>
<feature type="transmembrane region" description="Helical" evidence="9">
    <location>
        <begin position="514"/>
        <end position="536"/>
    </location>
</feature>
<feature type="transmembrane region" description="Helical" evidence="9">
    <location>
        <begin position="1322"/>
        <end position="1340"/>
    </location>
</feature>
<evidence type="ECO:0000256" key="5">
    <source>
        <dbReference type="ARBA" id="ARBA00022741"/>
    </source>
</evidence>
<dbReference type="PANTHER" id="PTHR19241">
    <property type="entry name" value="ATP-BINDING CASSETTE TRANSPORTER"/>
    <property type="match status" value="1"/>
</dbReference>
<evidence type="ECO:0000256" key="7">
    <source>
        <dbReference type="ARBA" id="ARBA00022989"/>
    </source>
</evidence>
<feature type="domain" description="ABC transporter" evidence="10">
    <location>
        <begin position="118"/>
        <end position="369"/>
    </location>
</feature>
<dbReference type="GO" id="GO:0140359">
    <property type="term" value="F:ABC-type transporter activity"/>
    <property type="evidence" value="ECO:0007669"/>
    <property type="project" value="InterPro"/>
</dbReference>
<dbReference type="InterPro" id="IPR027417">
    <property type="entry name" value="P-loop_NTPase"/>
</dbReference>
<protein>
    <submittedName>
        <fullName evidence="11">ATP-binding cassette transporter</fullName>
    </submittedName>
</protein>
<keyword evidence="3" id="KW-0813">Transport</keyword>
<gene>
    <name evidence="11" type="ORF">QBC36DRAFT_365550</name>
</gene>
<evidence type="ECO:0000256" key="1">
    <source>
        <dbReference type="ARBA" id="ARBA00004141"/>
    </source>
</evidence>
<dbReference type="Pfam" id="PF19055">
    <property type="entry name" value="ABC2_membrane_7"/>
    <property type="match status" value="1"/>
</dbReference>
<dbReference type="GO" id="GO:0016887">
    <property type="term" value="F:ATP hydrolysis activity"/>
    <property type="evidence" value="ECO:0007669"/>
    <property type="project" value="InterPro"/>
</dbReference>
<proteinExistence type="inferred from homology"/>
<evidence type="ECO:0000313" key="11">
    <source>
        <dbReference type="EMBL" id="KAK4178978.1"/>
    </source>
</evidence>
<dbReference type="Gene3D" id="3.40.50.300">
    <property type="entry name" value="P-loop containing nucleotide triphosphate hydrolases"/>
    <property type="match status" value="2"/>
</dbReference>
<feature type="transmembrane region" description="Helical" evidence="9">
    <location>
        <begin position="1206"/>
        <end position="1234"/>
    </location>
</feature>
<evidence type="ECO:0000256" key="2">
    <source>
        <dbReference type="ARBA" id="ARBA00006012"/>
    </source>
</evidence>
<feature type="transmembrane region" description="Helical" evidence="9">
    <location>
        <begin position="1408"/>
        <end position="1428"/>
    </location>
</feature>
<dbReference type="InterPro" id="IPR017871">
    <property type="entry name" value="ABC_transporter-like_CS"/>
</dbReference>
<dbReference type="SMART" id="SM00382">
    <property type="entry name" value="AAA"/>
    <property type="match status" value="2"/>
</dbReference>
<dbReference type="SUPFAM" id="SSF52540">
    <property type="entry name" value="P-loop containing nucleoside triphosphate hydrolases"/>
    <property type="match status" value="2"/>
</dbReference>
<keyword evidence="5" id="KW-0547">Nucleotide-binding</keyword>
<name>A0AAN6WC97_9PEZI</name>
<dbReference type="InterPro" id="IPR003593">
    <property type="entry name" value="AAA+_ATPase"/>
</dbReference>
<evidence type="ECO:0000256" key="6">
    <source>
        <dbReference type="ARBA" id="ARBA00022840"/>
    </source>
</evidence>
<dbReference type="Pfam" id="PF00005">
    <property type="entry name" value="ABC_tran"/>
    <property type="match status" value="2"/>
</dbReference>
<evidence type="ECO:0000256" key="9">
    <source>
        <dbReference type="SAM" id="Phobius"/>
    </source>
</evidence>
<feature type="transmembrane region" description="Helical" evidence="9">
    <location>
        <begin position="482"/>
        <end position="502"/>
    </location>
</feature>
<dbReference type="Pfam" id="PF14510">
    <property type="entry name" value="ABC_trans_N"/>
    <property type="match status" value="1"/>
</dbReference>
<keyword evidence="7 9" id="KW-1133">Transmembrane helix</keyword>
<accession>A0AAN6WC97</accession>
<reference evidence="11" key="2">
    <citation type="submission" date="2023-05" db="EMBL/GenBank/DDBJ databases">
        <authorList>
            <consortium name="Lawrence Berkeley National Laboratory"/>
            <person name="Steindorff A."/>
            <person name="Hensen N."/>
            <person name="Bonometti L."/>
            <person name="Westerberg I."/>
            <person name="Brannstrom I.O."/>
            <person name="Guillou S."/>
            <person name="Cros-Aarteil S."/>
            <person name="Calhoun S."/>
            <person name="Haridas S."/>
            <person name="Kuo A."/>
            <person name="Mondo S."/>
            <person name="Pangilinan J."/>
            <person name="Riley R."/>
            <person name="Labutti K."/>
            <person name="Andreopoulos B."/>
            <person name="Lipzen A."/>
            <person name="Chen C."/>
            <person name="Yanf M."/>
            <person name="Daum C."/>
            <person name="Ng V."/>
            <person name="Clum A."/>
            <person name="Ohm R."/>
            <person name="Martin F."/>
            <person name="Silar P."/>
            <person name="Natvig D."/>
            <person name="Lalanne C."/>
            <person name="Gautier V."/>
            <person name="Ament-Velasquez S.L."/>
            <person name="Kruys A."/>
            <person name="Hutchinson M.I."/>
            <person name="Powell A.J."/>
            <person name="Barry K."/>
            <person name="Miller A.N."/>
            <person name="Grigoriev I.V."/>
            <person name="Debuchy R."/>
            <person name="Gladieux P."/>
            <person name="Thoren M.H."/>
            <person name="Johannesson H."/>
        </authorList>
    </citation>
    <scope>NUCLEOTIDE SEQUENCE</scope>
    <source>
        <strain evidence="11">CBS 892.96</strain>
    </source>
</reference>
<keyword evidence="6 11" id="KW-0067">ATP-binding</keyword>
<evidence type="ECO:0000259" key="10">
    <source>
        <dbReference type="PROSITE" id="PS50893"/>
    </source>
</evidence>
<dbReference type="Proteomes" id="UP001302321">
    <property type="component" value="Unassembled WGS sequence"/>
</dbReference>
<dbReference type="GO" id="GO:0016020">
    <property type="term" value="C:membrane"/>
    <property type="evidence" value="ECO:0007669"/>
    <property type="project" value="UniProtKB-SubCell"/>
</dbReference>
<feature type="transmembrane region" description="Helical" evidence="9">
    <location>
        <begin position="591"/>
        <end position="612"/>
    </location>
</feature>
<dbReference type="CDD" id="cd03233">
    <property type="entry name" value="ABCG_PDR_domain1"/>
    <property type="match status" value="1"/>
</dbReference>
<dbReference type="CDD" id="cd03232">
    <property type="entry name" value="ABCG_PDR_domain2"/>
    <property type="match status" value="1"/>
</dbReference>
<dbReference type="FunFam" id="3.40.50.300:FF:000054">
    <property type="entry name" value="ABC multidrug transporter atrF"/>
    <property type="match status" value="1"/>
</dbReference>
<evidence type="ECO:0000256" key="4">
    <source>
        <dbReference type="ARBA" id="ARBA00022692"/>
    </source>
</evidence>
<dbReference type="InterPro" id="IPR034001">
    <property type="entry name" value="ABCG_PDR_1"/>
</dbReference>
<feature type="transmembrane region" description="Helical" evidence="9">
    <location>
        <begin position="1255"/>
        <end position="1279"/>
    </location>
</feature>
<feature type="transmembrane region" description="Helical" evidence="9">
    <location>
        <begin position="624"/>
        <end position="647"/>
    </location>
</feature>
<feature type="transmembrane region" description="Helical" evidence="9">
    <location>
        <begin position="1291"/>
        <end position="1315"/>
    </location>
</feature>
<dbReference type="Pfam" id="PF01061">
    <property type="entry name" value="ABC2_membrane"/>
    <property type="match status" value="2"/>
</dbReference>
<comment type="subcellular location">
    <subcellularLocation>
        <location evidence="1">Membrane</location>
        <topology evidence="1">Multi-pass membrane protein</topology>
    </subcellularLocation>
</comment>
<evidence type="ECO:0000313" key="12">
    <source>
        <dbReference type="Proteomes" id="UP001302321"/>
    </source>
</evidence>
<feature type="domain" description="ABC transporter" evidence="10">
    <location>
        <begin position="810"/>
        <end position="1042"/>
    </location>
</feature>
<sequence length="1437" mass="159747">MTSTEGQPDTMPETMEWPNSHVQEPAREFPRISLDLHRPDNEPIFGSHLNNPNSPLNPASDVFNARAWASNLAKSINKQGKSFRQIGVCFENLNVFGYGTPTDYQKDVANIWTALPSMVCGMLSRTAGKSRIDILRDFNGLLQPGEMCAVLGPPGSGCSTLLKTLSGDTNGLYISDDSCLNYQGITANEMHSAHRGDAMYTAEADVHFPHLTVGDTLSFASRARCQRELPLRLPRDKFTEHLRDVVMAMYGISHTVHTKVGDNFIRGVSGGERKRVTIAEATLSNAPFQCWDNSTRGLDAANALEFCKTLRLQSELFGQTCAVSLYQAPQSAYDLFDKTTILYEGRQIYSGPASKAKEYFLSLGFNCPARQTTPDFLTSMTCPEERNPRAGCNPPRTAEEFAKAWRGSEQYKEMMIEMARFKQQHPLDGHALAADSFRQLKKVHQSKGQRAESPYILSYRQQVELCMWRGWRRFRGDPAPQLAVMGGNVVMGLIMSSLYYNMGQTTADFYGRSVVLFMAILFNAFASVLELLTLYAQRPIVEKQARYAFYHPSAEYLAGVLVDLPLKATTAISFNLVFYFMTNLNRQPASFFFYLLVVFLTVLAMSGLFRFIGSLSRTEAQAMVPASVLLIALLVFAGFIVPIDYMLPWCRWINYLDPIAYAYEALMINEFASRIFPCAARIPDYALSGLEHVACDAIGAIPGLDYVSGEDHIASAYRYLSGHKWRNVGILAAMVVVNHAVHFITSEYVSAKRSKGEVLVFRKGTAPRKITRGAEDDIEMSFIVGPAASTSRRTGAHSQADGFQGSTSVFHWSNVCYDVKIKGKTKRILDHVDGWTKPGTLTALMGVSGAGKTALLDCLADRRGGIGVLTGEMLVDGKIRDESFQRKTGYAQQQDLHLDTSTVREALTFSALLRQPASTPETEKIAYVDKVIHLLDMEEYADAVVGVIGEGLNLVAKPPLLLFIDEPTSGLDSQTSWAVLDLLEKLSKAGQSVLCTIHQPSTMLFQRFDRLLLLAEGGKTVYFGEIGENASTITHYFETNGAAPCPSGANPAEWMLKAIGAAPGSVSEEDWPQIWRSSPEYTTVQVELDRLRTQPQAVNRTEGPTAFNEFAIPLWSQYMIVQKRVFQASWRTPSYIYSKLGLVMATTLFISMVFLNAPMTQKGLQNQMFAIFEMIAITGQLVTQQMPNFVTQRSLYEVRERPAKTYSWVVFMITQLVAEIPWYTLCSVIMWALFYFPVGFSRHAAEAGQPTERGALMWLLTWQFLLWVSTFAHMCVAAAETAADGGNTANFLFTFAFFFCGVLATPSQMPGFWIFVYRASPLSYWVSSILSTGLANVGVYCAEKEFITLVPPTGQSCGDYMAEYISRSGGYLLDGAQQSKCSYCPLSETNTFLAAIGSDYGDRWRNFGLIWVYILFNSGAACGLYWLARMPKGKRTV</sequence>
<dbReference type="PROSITE" id="PS50893">
    <property type="entry name" value="ABC_TRANSPORTER_2"/>
    <property type="match status" value="2"/>
</dbReference>
<dbReference type="InterPro" id="IPR034003">
    <property type="entry name" value="ABCG_PDR_2"/>
</dbReference>
<evidence type="ECO:0000256" key="3">
    <source>
        <dbReference type="ARBA" id="ARBA00022448"/>
    </source>
</evidence>
<feature type="transmembrane region" description="Helical" evidence="9">
    <location>
        <begin position="556"/>
        <end position="579"/>
    </location>
</feature>
<dbReference type="InterPro" id="IPR003439">
    <property type="entry name" value="ABC_transporter-like_ATP-bd"/>
</dbReference>
<dbReference type="InterPro" id="IPR010929">
    <property type="entry name" value="PDR_CDR_ABC"/>
</dbReference>
<reference evidence="11" key="1">
    <citation type="journal article" date="2023" name="Mol. Phylogenet. Evol.">
        <title>Genome-scale phylogeny and comparative genomics of the fungal order Sordariales.</title>
        <authorList>
            <person name="Hensen N."/>
            <person name="Bonometti L."/>
            <person name="Westerberg I."/>
            <person name="Brannstrom I.O."/>
            <person name="Guillou S."/>
            <person name="Cros-Aarteil S."/>
            <person name="Calhoun S."/>
            <person name="Haridas S."/>
            <person name="Kuo A."/>
            <person name="Mondo S."/>
            <person name="Pangilinan J."/>
            <person name="Riley R."/>
            <person name="LaButti K."/>
            <person name="Andreopoulos B."/>
            <person name="Lipzen A."/>
            <person name="Chen C."/>
            <person name="Yan M."/>
            <person name="Daum C."/>
            <person name="Ng V."/>
            <person name="Clum A."/>
            <person name="Steindorff A."/>
            <person name="Ohm R.A."/>
            <person name="Martin F."/>
            <person name="Silar P."/>
            <person name="Natvig D.O."/>
            <person name="Lalanne C."/>
            <person name="Gautier V."/>
            <person name="Ament-Velasquez S.L."/>
            <person name="Kruys A."/>
            <person name="Hutchinson M.I."/>
            <person name="Powell A.J."/>
            <person name="Barry K."/>
            <person name="Miller A.N."/>
            <person name="Grigoriev I.V."/>
            <person name="Debuchy R."/>
            <person name="Gladieux P."/>
            <person name="Hiltunen Thoren M."/>
            <person name="Johannesson H."/>
        </authorList>
    </citation>
    <scope>NUCLEOTIDE SEQUENCE</scope>
    <source>
        <strain evidence="11">CBS 892.96</strain>
    </source>
</reference>
<evidence type="ECO:0000256" key="8">
    <source>
        <dbReference type="ARBA" id="ARBA00023136"/>
    </source>
</evidence>
<keyword evidence="8 9" id="KW-0472">Membrane</keyword>